<keyword evidence="3" id="KW-0804">Transcription</keyword>
<evidence type="ECO:0000256" key="4">
    <source>
        <dbReference type="PROSITE-ProRule" id="PRU00335"/>
    </source>
</evidence>
<dbReference type="InterPro" id="IPR001647">
    <property type="entry name" value="HTH_TetR"/>
</dbReference>
<dbReference type="AlphaFoldDB" id="A0A231GP94"/>
<dbReference type="InterPro" id="IPR050109">
    <property type="entry name" value="HTH-type_TetR-like_transc_reg"/>
</dbReference>
<evidence type="ECO:0000256" key="3">
    <source>
        <dbReference type="ARBA" id="ARBA00023163"/>
    </source>
</evidence>
<dbReference type="Gene3D" id="1.10.10.60">
    <property type="entry name" value="Homeodomain-like"/>
    <property type="match status" value="1"/>
</dbReference>
<evidence type="ECO:0000259" key="5">
    <source>
        <dbReference type="PROSITE" id="PS50977"/>
    </source>
</evidence>
<protein>
    <submittedName>
        <fullName evidence="6">DNA-binding transcriptional regulator, AcrR family</fullName>
    </submittedName>
</protein>
<dbReference type="Pfam" id="PF00440">
    <property type="entry name" value="TetR_N"/>
    <property type="match status" value="1"/>
</dbReference>
<dbReference type="PANTHER" id="PTHR30055">
    <property type="entry name" value="HTH-TYPE TRANSCRIPTIONAL REGULATOR RUTR"/>
    <property type="match status" value="1"/>
</dbReference>
<gene>
    <name evidence="6" type="ORF">SAMN04490187_3109</name>
</gene>
<dbReference type="SUPFAM" id="SSF46689">
    <property type="entry name" value="Homeodomain-like"/>
    <property type="match status" value="1"/>
</dbReference>
<dbReference type="PRINTS" id="PR00455">
    <property type="entry name" value="HTHTETR"/>
</dbReference>
<accession>A0A231GP94</accession>
<dbReference type="GO" id="GO:0000976">
    <property type="term" value="F:transcription cis-regulatory region binding"/>
    <property type="evidence" value="ECO:0007669"/>
    <property type="project" value="TreeGrafter"/>
</dbReference>
<keyword evidence="1" id="KW-0805">Transcription regulation</keyword>
<keyword evidence="7" id="KW-1185">Reference proteome</keyword>
<dbReference type="InterPro" id="IPR011075">
    <property type="entry name" value="TetR_C"/>
</dbReference>
<dbReference type="SUPFAM" id="SSF48498">
    <property type="entry name" value="Tetracyclin repressor-like, C-terminal domain"/>
    <property type="match status" value="1"/>
</dbReference>
<evidence type="ECO:0000256" key="1">
    <source>
        <dbReference type="ARBA" id="ARBA00023015"/>
    </source>
</evidence>
<dbReference type="GO" id="GO:0003700">
    <property type="term" value="F:DNA-binding transcription factor activity"/>
    <property type="evidence" value="ECO:0007669"/>
    <property type="project" value="TreeGrafter"/>
</dbReference>
<reference evidence="7" key="1">
    <citation type="submission" date="2016-10" db="EMBL/GenBank/DDBJ databases">
        <authorList>
            <person name="Varghese N."/>
            <person name="Submissions S."/>
        </authorList>
    </citation>
    <scope>NUCLEOTIDE SEQUENCE [LARGE SCALE GENOMIC DNA]</scope>
    <source>
        <strain evidence="7">BS3660</strain>
    </source>
</reference>
<feature type="domain" description="HTH tetR-type" evidence="5">
    <location>
        <begin position="12"/>
        <end position="72"/>
    </location>
</feature>
<proteinExistence type="predicted"/>
<dbReference type="InterPro" id="IPR009057">
    <property type="entry name" value="Homeodomain-like_sf"/>
</dbReference>
<dbReference type="InterPro" id="IPR036271">
    <property type="entry name" value="Tet_transcr_reg_TetR-rel_C_sf"/>
</dbReference>
<organism evidence="6 7">
    <name type="scientific">Pseudomonas jessenii</name>
    <dbReference type="NCBI Taxonomy" id="77298"/>
    <lineage>
        <taxon>Bacteria</taxon>
        <taxon>Pseudomonadati</taxon>
        <taxon>Pseudomonadota</taxon>
        <taxon>Gammaproteobacteria</taxon>
        <taxon>Pseudomonadales</taxon>
        <taxon>Pseudomonadaceae</taxon>
        <taxon>Pseudomonas</taxon>
    </lineage>
</organism>
<name>A0A231GP94_PSEJE</name>
<evidence type="ECO:0000256" key="2">
    <source>
        <dbReference type="ARBA" id="ARBA00023125"/>
    </source>
</evidence>
<dbReference type="Pfam" id="PF16859">
    <property type="entry name" value="TetR_C_11"/>
    <property type="match status" value="1"/>
</dbReference>
<dbReference type="Gene3D" id="1.10.357.10">
    <property type="entry name" value="Tetracycline Repressor, domain 2"/>
    <property type="match status" value="1"/>
</dbReference>
<feature type="DNA-binding region" description="H-T-H motif" evidence="4">
    <location>
        <begin position="35"/>
        <end position="54"/>
    </location>
</feature>
<dbReference type="RefSeq" id="WP_056723297.1">
    <property type="nucleotide sequence ID" value="NZ_FNTC01000002.1"/>
</dbReference>
<dbReference type="EMBL" id="FNTC01000002">
    <property type="protein sequence ID" value="SEC08490.1"/>
    <property type="molecule type" value="Genomic_DNA"/>
</dbReference>
<dbReference type="PROSITE" id="PS50977">
    <property type="entry name" value="HTH_TETR_2"/>
    <property type="match status" value="1"/>
</dbReference>
<dbReference type="Proteomes" id="UP000198542">
    <property type="component" value="Unassembled WGS sequence"/>
</dbReference>
<evidence type="ECO:0000313" key="7">
    <source>
        <dbReference type="Proteomes" id="UP000198542"/>
    </source>
</evidence>
<dbReference type="PANTHER" id="PTHR30055:SF148">
    <property type="entry name" value="TETR-FAMILY TRANSCRIPTIONAL REGULATOR"/>
    <property type="match status" value="1"/>
</dbReference>
<sequence length="197" mass="22363">MQEKSLGRPRSEATRLQILNSTIKLLHENSIQAISIEAIAKEAGVSKATIYRWWDSKALLVIDAFIENHLLKTPLPIELGPKKAIAAHFRTLVEQFSGWPGRILAQIIAEGQSDPSVLRAFRERFHYGRRAIVKETLEEWKRSGEIPSDTDVESLMDIIYSAVYMRLLVGHAPLNEEFAKSHIDYIYHLLGVTNSEN</sequence>
<keyword evidence="2 4" id="KW-0238">DNA-binding</keyword>
<evidence type="ECO:0000313" key="6">
    <source>
        <dbReference type="EMBL" id="SEC08490.1"/>
    </source>
</evidence>